<dbReference type="InterPro" id="IPR000210">
    <property type="entry name" value="BTB/POZ_dom"/>
</dbReference>
<name>A0A7E4VMP2_PANRE</name>
<reference evidence="2" key="1">
    <citation type="journal article" date="2013" name="Genetics">
        <title>The draft genome and transcriptome of Panagrellus redivivus are shaped by the harsh demands of a free-living lifestyle.</title>
        <authorList>
            <person name="Srinivasan J."/>
            <person name="Dillman A.R."/>
            <person name="Macchietto M.G."/>
            <person name="Heikkinen L."/>
            <person name="Lakso M."/>
            <person name="Fracchia K.M."/>
            <person name="Antoshechkin I."/>
            <person name="Mortazavi A."/>
            <person name="Wong G."/>
            <person name="Sternberg P.W."/>
        </authorList>
    </citation>
    <scope>NUCLEOTIDE SEQUENCE [LARGE SCALE GENOMIC DNA]</scope>
    <source>
        <strain evidence="2">MT8872</strain>
    </source>
</reference>
<dbReference type="InterPro" id="IPR011333">
    <property type="entry name" value="SKP1/BTB/POZ_sf"/>
</dbReference>
<accession>A0A7E4VMP2</accession>
<dbReference type="CDD" id="cd18186">
    <property type="entry name" value="BTB_POZ_ZBTB_KLHL-like"/>
    <property type="match status" value="1"/>
</dbReference>
<dbReference type="Proteomes" id="UP000492821">
    <property type="component" value="Unassembled WGS sequence"/>
</dbReference>
<dbReference type="PANTHER" id="PTHR24413">
    <property type="entry name" value="SPECKLE-TYPE POZ PROTEIN"/>
    <property type="match status" value="1"/>
</dbReference>
<dbReference type="CDD" id="cd14733">
    <property type="entry name" value="BACK"/>
    <property type="match status" value="1"/>
</dbReference>
<reference evidence="3" key="2">
    <citation type="submission" date="2020-10" db="UniProtKB">
        <authorList>
            <consortium name="WormBaseParasite"/>
        </authorList>
    </citation>
    <scope>IDENTIFICATION</scope>
</reference>
<dbReference type="WBParaSite" id="Pan_g23024.t1">
    <property type="protein sequence ID" value="Pan_g23024.t1"/>
    <property type="gene ID" value="Pan_g23024"/>
</dbReference>
<protein>
    <submittedName>
        <fullName evidence="3">BTB domain-containing protein</fullName>
    </submittedName>
</protein>
<dbReference type="Gene3D" id="3.30.710.10">
    <property type="entry name" value="Potassium Channel Kv1.1, Chain A"/>
    <property type="match status" value="1"/>
</dbReference>
<keyword evidence="2" id="KW-1185">Reference proteome</keyword>
<evidence type="ECO:0000259" key="1">
    <source>
        <dbReference type="PROSITE" id="PS50097"/>
    </source>
</evidence>
<organism evidence="2 3">
    <name type="scientific">Panagrellus redivivus</name>
    <name type="common">Microworm</name>
    <dbReference type="NCBI Taxonomy" id="6233"/>
    <lineage>
        <taxon>Eukaryota</taxon>
        <taxon>Metazoa</taxon>
        <taxon>Ecdysozoa</taxon>
        <taxon>Nematoda</taxon>
        <taxon>Chromadorea</taxon>
        <taxon>Rhabditida</taxon>
        <taxon>Tylenchina</taxon>
        <taxon>Panagrolaimomorpha</taxon>
        <taxon>Panagrolaimoidea</taxon>
        <taxon>Panagrolaimidae</taxon>
        <taxon>Panagrellus</taxon>
    </lineage>
</organism>
<dbReference type="AlphaFoldDB" id="A0A7E4VMP2"/>
<dbReference type="SUPFAM" id="SSF54695">
    <property type="entry name" value="POZ domain"/>
    <property type="match status" value="1"/>
</dbReference>
<evidence type="ECO:0000313" key="3">
    <source>
        <dbReference type="WBParaSite" id="Pan_g23024.t1"/>
    </source>
</evidence>
<proteinExistence type="predicted"/>
<dbReference type="PROSITE" id="PS50097">
    <property type="entry name" value="BTB"/>
    <property type="match status" value="1"/>
</dbReference>
<dbReference type="Pfam" id="PF00651">
    <property type="entry name" value="BTB"/>
    <property type="match status" value="1"/>
</dbReference>
<sequence length="298" mass="33978">MAEVVNDVITLFVSERALDSMNPEQFITVTERPIETTGLKWTLRVYLIDEYRLSVCLWVSGPVQARGTVSWGCKTPGTNAFESARLSTGETTIAEGIETRAVGKDGFVKCEVEFTPIYTGVKLPTANIDEFFKDATHFDPDVDIAVGGDRLKVHRSMLSLMSPVFHSYFQHDTQESQTGVINITDFEFKTVQNVIDYVYGRDIEEKPIVEIIDMLRFADKYDIKTVTKLEYVLQSQLTWHTFSKVAQYAWDFNKQNLQTECAQYFRKHSQQLTFSPEFLKLKPKVLKDIICAAALQPV</sequence>
<evidence type="ECO:0000313" key="2">
    <source>
        <dbReference type="Proteomes" id="UP000492821"/>
    </source>
</evidence>
<dbReference type="SMART" id="SM00225">
    <property type="entry name" value="BTB"/>
    <property type="match status" value="1"/>
</dbReference>
<feature type="domain" description="BTB" evidence="1">
    <location>
        <begin position="140"/>
        <end position="207"/>
    </location>
</feature>